<dbReference type="InterPro" id="IPR025495">
    <property type="entry name" value="DUF4386"/>
</dbReference>
<dbReference type="eggNOG" id="ENOG502ZCB1">
    <property type="taxonomic scope" value="Bacteria"/>
</dbReference>
<keyword evidence="1" id="KW-0812">Transmembrane</keyword>
<protein>
    <recommendedName>
        <fullName evidence="4">DUF4386 domain-containing protein</fullName>
    </recommendedName>
</protein>
<feature type="transmembrane region" description="Helical" evidence="1">
    <location>
        <begin position="64"/>
        <end position="86"/>
    </location>
</feature>
<proteinExistence type="predicted"/>
<accession>D2QS99</accession>
<keyword evidence="1" id="KW-1133">Transmembrane helix</keyword>
<dbReference type="RefSeq" id="WP_012930173.1">
    <property type="nucleotide sequence ID" value="NC_013730.1"/>
</dbReference>
<keyword evidence="3" id="KW-1185">Reference proteome</keyword>
<evidence type="ECO:0000313" key="2">
    <source>
        <dbReference type="EMBL" id="ADB41681.1"/>
    </source>
</evidence>
<sequence>MKTSVISEKTRVRLVGILLLAEVAAVLLPVIVLGKYFEFPDVLRRPAAYGLALFRQDQAHIVPAYYVFMVSGLLFLPLSYAINSVLKTTASAVWQELLTGLGLATAIFQSIGFSRWLFVIPFLADQYAQQPAQRATIALLYETLNRYAGMTIGEHLGFLAMGCWSLVLAALLWQYRLASRWFALAGVPIGVGLLVSVLEHAGGPSAEFLAIINFAANTAWSIWLFLLGCWFLAYAPVYQFVTISGQYPVLR</sequence>
<feature type="transmembrane region" description="Helical" evidence="1">
    <location>
        <begin position="181"/>
        <end position="198"/>
    </location>
</feature>
<keyword evidence="1" id="KW-0472">Membrane</keyword>
<feature type="transmembrane region" description="Helical" evidence="1">
    <location>
        <begin position="156"/>
        <end position="174"/>
    </location>
</feature>
<feature type="transmembrane region" description="Helical" evidence="1">
    <location>
        <begin position="98"/>
        <end position="118"/>
    </location>
</feature>
<reference evidence="2 3" key="1">
    <citation type="journal article" date="2010" name="Stand. Genomic Sci.">
        <title>Complete genome sequence of Spirosoma linguale type strain (1).</title>
        <authorList>
            <person name="Lail K."/>
            <person name="Sikorski J."/>
            <person name="Saunders E."/>
            <person name="Lapidus A."/>
            <person name="Glavina Del Rio T."/>
            <person name="Copeland A."/>
            <person name="Tice H."/>
            <person name="Cheng J.-F."/>
            <person name="Lucas S."/>
            <person name="Nolan M."/>
            <person name="Bruce D."/>
            <person name="Goodwin L."/>
            <person name="Pitluck S."/>
            <person name="Ivanova N."/>
            <person name="Mavromatis K."/>
            <person name="Ovchinnikova G."/>
            <person name="Pati A."/>
            <person name="Chen A."/>
            <person name="Palaniappan K."/>
            <person name="Land M."/>
            <person name="Hauser L."/>
            <person name="Chang Y.-J."/>
            <person name="Jeffries C.D."/>
            <person name="Chain P."/>
            <person name="Brettin T."/>
            <person name="Detter J.C."/>
            <person name="Schuetze A."/>
            <person name="Rohde M."/>
            <person name="Tindall B.J."/>
            <person name="Goeker M."/>
            <person name="Bristow J."/>
            <person name="Eisen J.A."/>
            <person name="Markowitz V."/>
            <person name="Hugenholtz P."/>
            <person name="Kyrpides N.C."/>
            <person name="Klenk H.-P."/>
            <person name="Chen F."/>
        </authorList>
    </citation>
    <scope>NUCLEOTIDE SEQUENCE [LARGE SCALE GENOMIC DNA]</scope>
    <source>
        <strain evidence="3">ATCC 33905 / DSM 74 / LMG 10896 / Claus 1</strain>
    </source>
</reference>
<dbReference type="Proteomes" id="UP000002028">
    <property type="component" value="Chromosome"/>
</dbReference>
<dbReference type="AlphaFoldDB" id="D2QS99"/>
<dbReference type="Pfam" id="PF14329">
    <property type="entry name" value="DUF4386"/>
    <property type="match status" value="1"/>
</dbReference>
<evidence type="ECO:0008006" key="4">
    <source>
        <dbReference type="Google" id="ProtNLM"/>
    </source>
</evidence>
<feature type="transmembrane region" description="Helical" evidence="1">
    <location>
        <begin position="12"/>
        <end position="37"/>
    </location>
</feature>
<name>D2QS99_SPILD</name>
<gene>
    <name evidence="2" type="ordered locus">Slin_5716</name>
</gene>
<feature type="transmembrane region" description="Helical" evidence="1">
    <location>
        <begin position="218"/>
        <end position="241"/>
    </location>
</feature>
<dbReference type="KEGG" id="sli:Slin_5716"/>
<dbReference type="EMBL" id="CP001769">
    <property type="protein sequence ID" value="ADB41681.1"/>
    <property type="molecule type" value="Genomic_DNA"/>
</dbReference>
<evidence type="ECO:0000256" key="1">
    <source>
        <dbReference type="SAM" id="Phobius"/>
    </source>
</evidence>
<dbReference type="STRING" id="504472.Slin_5716"/>
<organism evidence="2 3">
    <name type="scientific">Spirosoma linguale (strain ATCC 33905 / DSM 74 / LMG 10896 / Claus 1)</name>
    <dbReference type="NCBI Taxonomy" id="504472"/>
    <lineage>
        <taxon>Bacteria</taxon>
        <taxon>Pseudomonadati</taxon>
        <taxon>Bacteroidota</taxon>
        <taxon>Cytophagia</taxon>
        <taxon>Cytophagales</taxon>
        <taxon>Cytophagaceae</taxon>
        <taxon>Spirosoma</taxon>
    </lineage>
</organism>
<evidence type="ECO:0000313" key="3">
    <source>
        <dbReference type="Proteomes" id="UP000002028"/>
    </source>
</evidence>
<dbReference type="HOGENOM" id="CLU_094589_0_0_10"/>